<evidence type="ECO:0000313" key="6">
    <source>
        <dbReference type="Proteomes" id="UP000199360"/>
    </source>
</evidence>
<keyword evidence="3" id="KW-0804">Transcription</keyword>
<evidence type="ECO:0000256" key="3">
    <source>
        <dbReference type="ARBA" id="ARBA00023163"/>
    </source>
</evidence>
<dbReference type="InterPro" id="IPR018060">
    <property type="entry name" value="HTH_AraC"/>
</dbReference>
<dbReference type="Pfam" id="PF14525">
    <property type="entry name" value="AraC_binding_2"/>
    <property type="match status" value="1"/>
</dbReference>
<dbReference type="RefSeq" id="WP_091061565.1">
    <property type="nucleotide sequence ID" value="NZ_FMDM01000005.1"/>
</dbReference>
<dbReference type="EMBL" id="FMDM01000005">
    <property type="protein sequence ID" value="SCG54016.1"/>
    <property type="molecule type" value="Genomic_DNA"/>
</dbReference>
<keyword evidence="6" id="KW-1185">Reference proteome</keyword>
<dbReference type="PANTHER" id="PTHR46796">
    <property type="entry name" value="HTH-TYPE TRANSCRIPTIONAL ACTIVATOR RHAS-RELATED"/>
    <property type="match status" value="1"/>
</dbReference>
<dbReference type="Gene3D" id="1.10.10.60">
    <property type="entry name" value="Homeodomain-like"/>
    <property type="match status" value="1"/>
</dbReference>
<evidence type="ECO:0000256" key="2">
    <source>
        <dbReference type="ARBA" id="ARBA00023125"/>
    </source>
</evidence>
<accession>A0A1C5I861</accession>
<dbReference type="SMART" id="SM00342">
    <property type="entry name" value="HTH_ARAC"/>
    <property type="match status" value="1"/>
</dbReference>
<dbReference type="PANTHER" id="PTHR46796:SF12">
    <property type="entry name" value="HTH-TYPE DNA-BINDING TRANSCRIPTIONAL ACTIVATOR EUTR"/>
    <property type="match status" value="1"/>
</dbReference>
<name>A0A1C5I861_9ACTN</name>
<feature type="domain" description="HTH araC/xylS-type" evidence="4">
    <location>
        <begin position="222"/>
        <end position="324"/>
    </location>
</feature>
<dbReference type="Proteomes" id="UP000199360">
    <property type="component" value="Unassembled WGS sequence"/>
</dbReference>
<dbReference type="InterPro" id="IPR050204">
    <property type="entry name" value="AraC_XylS_family_regulators"/>
</dbReference>
<sequence>MTQEAKPAFRYSYATHEAAEAHDVLRRLYVGHEFRLHRVARRFNYRQEAAGTGPIVVGRVRYGMDADVRLEPLDHLLIVALRAGRLETRDGRDVTRTGPGDVLLHQVGRPLTNICLHFDLDSVNLELPAVTEVAAARTGIDPAHFRFEAMTPVSASMSRLWQDTTAYLNRLFTGPEEHWAGPLAARAAADLAASVALATFPNTAMAVSRGSGGARLTAGPVRRAVSFIETHVGEPITATRIAEAARVTPRALQAAFRRHLGTTPTAYLRQARLDRAHRDLLAADPARGDTVTAIARRWGFLHSGRFAADYRAAHGRSPGETLRA</sequence>
<dbReference type="SUPFAM" id="SSF46689">
    <property type="entry name" value="Homeodomain-like"/>
    <property type="match status" value="1"/>
</dbReference>
<dbReference type="STRING" id="745366.GA0070213_10515"/>
<dbReference type="AlphaFoldDB" id="A0A1C5I861"/>
<dbReference type="GO" id="GO:0043565">
    <property type="term" value="F:sequence-specific DNA binding"/>
    <property type="evidence" value="ECO:0007669"/>
    <property type="project" value="InterPro"/>
</dbReference>
<dbReference type="Pfam" id="PF12833">
    <property type="entry name" value="HTH_18"/>
    <property type="match status" value="1"/>
</dbReference>
<protein>
    <submittedName>
        <fullName evidence="5">AraC-binding-like domain-containing protein</fullName>
    </submittedName>
</protein>
<keyword evidence="2" id="KW-0238">DNA-binding</keyword>
<dbReference type="OrthoDB" id="5464689at2"/>
<evidence type="ECO:0000313" key="5">
    <source>
        <dbReference type="EMBL" id="SCG54016.1"/>
    </source>
</evidence>
<gene>
    <name evidence="5" type="ORF">GA0070213_10515</name>
</gene>
<keyword evidence="1" id="KW-0805">Transcription regulation</keyword>
<proteinExistence type="predicted"/>
<dbReference type="GO" id="GO:0003700">
    <property type="term" value="F:DNA-binding transcription factor activity"/>
    <property type="evidence" value="ECO:0007669"/>
    <property type="project" value="InterPro"/>
</dbReference>
<dbReference type="InterPro" id="IPR035418">
    <property type="entry name" value="AraC-bd_2"/>
</dbReference>
<organism evidence="5 6">
    <name type="scientific">Micromonospora humi</name>
    <dbReference type="NCBI Taxonomy" id="745366"/>
    <lineage>
        <taxon>Bacteria</taxon>
        <taxon>Bacillati</taxon>
        <taxon>Actinomycetota</taxon>
        <taxon>Actinomycetes</taxon>
        <taxon>Micromonosporales</taxon>
        <taxon>Micromonosporaceae</taxon>
        <taxon>Micromonospora</taxon>
    </lineage>
</organism>
<evidence type="ECO:0000259" key="4">
    <source>
        <dbReference type="PROSITE" id="PS01124"/>
    </source>
</evidence>
<evidence type="ECO:0000256" key="1">
    <source>
        <dbReference type="ARBA" id="ARBA00023015"/>
    </source>
</evidence>
<reference evidence="6" key="1">
    <citation type="submission" date="2016-06" db="EMBL/GenBank/DDBJ databases">
        <authorList>
            <person name="Varghese N."/>
            <person name="Submissions Spin"/>
        </authorList>
    </citation>
    <scope>NUCLEOTIDE SEQUENCE [LARGE SCALE GENOMIC DNA]</scope>
    <source>
        <strain evidence="6">DSM 45647</strain>
    </source>
</reference>
<dbReference type="PROSITE" id="PS01124">
    <property type="entry name" value="HTH_ARAC_FAMILY_2"/>
    <property type="match status" value="1"/>
</dbReference>
<dbReference type="InterPro" id="IPR009057">
    <property type="entry name" value="Homeodomain-like_sf"/>
</dbReference>